<name>A0A8J4UMC2_CLAMG</name>
<keyword evidence="3" id="KW-1185">Reference proteome</keyword>
<reference evidence="2" key="1">
    <citation type="submission" date="2020-07" db="EMBL/GenBank/DDBJ databases">
        <title>Clarias magur genome sequencing, assembly and annotation.</title>
        <authorList>
            <person name="Kushwaha B."/>
            <person name="Kumar R."/>
            <person name="Das P."/>
            <person name="Joshi C.G."/>
            <person name="Kumar D."/>
            <person name="Nagpure N.S."/>
            <person name="Pandey M."/>
            <person name="Agarwal S."/>
            <person name="Srivastava S."/>
            <person name="Singh M."/>
            <person name="Sahoo L."/>
            <person name="Jayasankar P."/>
            <person name="Meher P.K."/>
            <person name="Koringa P.G."/>
            <person name="Iquebal M.A."/>
            <person name="Das S.P."/>
            <person name="Bit A."/>
            <person name="Patnaik S."/>
            <person name="Patel N."/>
            <person name="Shah T.M."/>
            <person name="Hinsu A."/>
            <person name="Jena J.K."/>
        </authorList>
    </citation>
    <scope>NUCLEOTIDE SEQUENCE</scope>
    <source>
        <strain evidence="2">CIFAMagur01</strain>
        <tissue evidence="2">Testis</tissue>
    </source>
</reference>
<dbReference type="AlphaFoldDB" id="A0A8J4UMC2"/>
<gene>
    <name evidence="2" type="ORF">DAT39_005058</name>
</gene>
<feature type="signal peptide" evidence="1">
    <location>
        <begin position="1"/>
        <end position="18"/>
    </location>
</feature>
<organism evidence="2 3">
    <name type="scientific">Clarias magur</name>
    <name type="common">Asian catfish</name>
    <name type="synonym">Macropteronotus magur</name>
    <dbReference type="NCBI Taxonomy" id="1594786"/>
    <lineage>
        <taxon>Eukaryota</taxon>
        <taxon>Metazoa</taxon>
        <taxon>Chordata</taxon>
        <taxon>Craniata</taxon>
        <taxon>Vertebrata</taxon>
        <taxon>Euteleostomi</taxon>
        <taxon>Actinopterygii</taxon>
        <taxon>Neopterygii</taxon>
        <taxon>Teleostei</taxon>
        <taxon>Ostariophysi</taxon>
        <taxon>Siluriformes</taxon>
        <taxon>Clariidae</taxon>
        <taxon>Clarias</taxon>
    </lineage>
</organism>
<dbReference type="EMBL" id="QNUK01000047">
    <property type="protein sequence ID" value="KAF5905274.1"/>
    <property type="molecule type" value="Genomic_DNA"/>
</dbReference>
<evidence type="ECO:0000313" key="2">
    <source>
        <dbReference type="EMBL" id="KAF5905274.1"/>
    </source>
</evidence>
<proteinExistence type="predicted"/>
<comment type="caution">
    <text evidence="2">The sequence shown here is derived from an EMBL/GenBank/DDBJ whole genome shotgun (WGS) entry which is preliminary data.</text>
</comment>
<keyword evidence="1" id="KW-0732">Signal</keyword>
<dbReference type="Proteomes" id="UP000727407">
    <property type="component" value="Unassembled WGS sequence"/>
</dbReference>
<feature type="chain" id="PRO_5035233510" evidence="1">
    <location>
        <begin position="19"/>
        <end position="69"/>
    </location>
</feature>
<evidence type="ECO:0000313" key="3">
    <source>
        <dbReference type="Proteomes" id="UP000727407"/>
    </source>
</evidence>
<feature type="non-terminal residue" evidence="2">
    <location>
        <position position="69"/>
    </location>
</feature>
<protein>
    <submittedName>
        <fullName evidence="2">Uncharacterized protein</fullName>
    </submittedName>
</protein>
<sequence>MHHVICCEHMFTLAIALALNPDKLTSITAHTPISPTLCQPSSCLQSPHFRAESSHTCKRNVHGREFTSQ</sequence>
<evidence type="ECO:0000256" key="1">
    <source>
        <dbReference type="SAM" id="SignalP"/>
    </source>
</evidence>
<accession>A0A8J4UMC2</accession>